<dbReference type="Gene3D" id="2.170.130.10">
    <property type="entry name" value="TonB-dependent receptor, plug domain"/>
    <property type="match status" value="1"/>
</dbReference>
<keyword evidence="9 10" id="KW-0998">Cell outer membrane</keyword>
<comment type="similarity">
    <text evidence="10 11">Belongs to the TonB-dependent receptor family.</text>
</comment>
<dbReference type="PANTHER" id="PTHR30069:SF29">
    <property type="entry name" value="HEMOGLOBIN AND HEMOGLOBIN-HAPTOGLOBIN-BINDING PROTEIN 1-RELATED"/>
    <property type="match status" value="1"/>
</dbReference>
<evidence type="ECO:0000256" key="8">
    <source>
        <dbReference type="ARBA" id="ARBA00023170"/>
    </source>
</evidence>
<keyword evidence="4 10" id="KW-0812">Transmembrane</keyword>
<sequence>MKKERKVWAMTMIAFWLLASNQTKAQQDSLRTLNLNEVVVTATKFPKSIAETGKVVNVIDELQLQRSAGKDLSQLLNEQVGLVVNGAVSNPGKDKSVFLRGAKGDYTLILIDGVPLSDPSGIGGAFDLRLIPIDQVERIEILKGSQSTLYGSDAIAGVINIITKKSGDKPFNGFGTVSYGSYNTFKGNAGVSGSTRLWDYDLTYMRFQSDGISEAYDETGSGNFDKDGFNQDAFQLNLGFKPTEDISIRPFVRYSDFGGDYDAGSFADDPDAVYEASLLNYGLNGQYTFAKGAVNVLYAHDKTERDYITPFSSFPNKGHYDHGEVFSNYSFGKHIQLLAGLSYQRMEMNLPEASIKYRSLNITNPYVSFFINDISRFSIELGAREVIHSVYGHTFTYSINPTYKIGSVAKLFVNYSTGFKAPTLSQLYGQFGANEELNPEESRSIEGGVHLFTKDKKANVRATLFSRKVDNVIIYTAGEMRDRYLNLDQQDDYGFEVEPVVQINENLNIGAFYSYVTGELTTPLATGGDTTYNNLIRRPKHSFGINATYAITKQLTVSMNFKTFGKRDDLFFNMNTFTQERVGLNSYQLLNLYAEYRLLAQRLKLFVDAKNILDQDYTEVYGYSTQGFNVQTGLSFNF</sequence>
<dbReference type="InterPro" id="IPR039426">
    <property type="entry name" value="TonB-dep_rcpt-like"/>
</dbReference>
<evidence type="ECO:0000256" key="4">
    <source>
        <dbReference type="ARBA" id="ARBA00022692"/>
    </source>
</evidence>
<dbReference type="InterPro" id="IPR000531">
    <property type="entry name" value="Beta-barrel_TonB"/>
</dbReference>
<keyword evidence="2 10" id="KW-0813">Transport</keyword>
<evidence type="ECO:0000313" key="16">
    <source>
        <dbReference type="Proteomes" id="UP000772618"/>
    </source>
</evidence>
<evidence type="ECO:0000259" key="13">
    <source>
        <dbReference type="Pfam" id="PF00593"/>
    </source>
</evidence>
<feature type="chain" id="PRO_5045128550" evidence="12">
    <location>
        <begin position="26"/>
        <end position="638"/>
    </location>
</feature>
<evidence type="ECO:0000313" key="15">
    <source>
        <dbReference type="EMBL" id="MBT1706090.1"/>
    </source>
</evidence>
<dbReference type="Pfam" id="PF07715">
    <property type="entry name" value="Plug"/>
    <property type="match status" value="1"/>
</dbReference>
<dbReference type="Gene3D" id="2.40.170.20">
    <property type="entry name" value="TonB-dependent receptor, beta-barrel domain"/>
    <property type="match status" value="1"/>
</dbReference>
<keyword evidence="6 11" id="KW-0798">TonB box</keyword>
<dbReference type="PANTHER" id="PTHR30069">
    <property type="entry name" value="TONB-DEPENDENT OUTER MEMBRANE RECEPTOR"/>
    <property type="match status" value="1"/>
</dbReference>
<evidence type="ECO:0000256" key="7">
    <source>
        <dbReference type="ARBA" id="ARBA00023136"/>
    </source>
</evidence>
<keyword evidence="5 12" id="KW-0732">Signal</keyword>
<evidence type="ECO:0000256" key="5">
    <source>
        <dbReference type="ARBA" id="ARBA00022729"/>
    </source>
</evidence>
<keyword evidence="7 10" id="KW-0472">Membrane</keyword>
<dbReference type="Proteomes" id="UP000772618">
    <property type="component" value="Unassembled WGS sequence"/>
</dbReference>
<dbReference type="RefSeq" id="WP_254156976.1">
    <property type="nucleotide sequence ID" value="NZ_JAHESD010000082.1"/>
</dbReference>
<feature type="domain" description="TonB-dependent receptor plug" evidence="14">
    <location>
        <begin position="50"/>
        <end position="158"/>
    </location>
</feature>
<protein>
    <submittedName>
        <fullName evidence="15">TonB-dependent receptor</fullName>
    </submittedName>
</protein>
<dbReference type="InterPro" id="IPR036942">
    <property type="entry name" value="Beta-barrel_TonB_sf"/>
</dbReference>
<proteinExistence type="inferred from homology"/>
<accession>A0ABS5VXE0</accession>
<evidence type="ECO:0000256" key="9">
    <source>
        <dbReference type="ARBA" id="ARBA00023237"/>
    </source>
</evidence>
<evidence type="ECO:0000259" key="14">
    <source>
        <dbReference type="Pfam" id="PF07715"/>
    </source>
</evidence>
<keyword evidence="3 10" id="KW-1134">Transmembrane beta strand</keyword>
<feature type="signal peptide" evidence="12">
    <location>
        <begin position="1"/>
        <end position="25"/>
    </location>
</feature>
<feature type="domain" description="TonB-dependent receptor-like beta-barrel" evidence="13">
    <location>
        <begin position="179"/>
        <end position="612"/>
    </location>
</feature>
<keyword evidence="8 15" id="KW-0675">Receptor</keyword>
<comment type="caution">
    <text evidence="15">The sequence shown here is derived from an EMBL/GenBank/DDBJ whole genome shotgun (WGS) entry which is preliminary data.</text>
</comment>
<organism evidence="15 16">
    <name type="scientific">Chryseosolibacter indicus</name>
    <dbReference type="NCBI Taxonomy" id="2782351"/>
    <lineage>
        <taxon>Bacteria</taxon>
        <taxon>Pseudomonadati</taxon>
        <taxon>Bacteroidota</taxon>
        <taxon>Cytophagia</taxon>
        <taxon>Cytophagales</taxon>
        <taxon>Chryseotaleaceae</taxon>
        <taxon>Chryseosolibacter</taxon>
    </lineage>
</organism>
<dbReference type="PROSITE" id="PS52016">
    <property type="entry name" value="TONB_DEPENDENT_REC_3"/>
    <property type="match status" value="1"/>
</dbReference>
<dbReference type="InterPro" id="IPR012910">
    <property type="entry name" value="Plug_dom"/>
</dbReference>
<dbReference type="CDD" id="cd01347">
    <property type="entry name" value="ligand_gated_channel"/>
    <property type="match status" value="1"/>
</dbReference>
<gene>
    <name evidence="15" type="ORF">KK060_22555</name>
</gene>
<dbReference type="Pfam" id="PF00593">
    <property type="entry name" value="TonB_dep_Rec_b-barrel"/>
    <property type="match status" value="1"/>
</dbReference>
<evidence type="ECO:0000256" key="12">
    <source>
        <dbReference type="SAM" id="SignalP"/>
    </source>
</evidence>
<evidence type="ECO:0000256" key="11">
    <source>
        <dbReference type="RuleBase" id="RU003357"/>
    </source>
</evidence>
<evidence type="ECO:0000256" key="1">
    <source>
        <dbReference type="ARBA" id="ARBA00004571"/>
    </source>
</evidence>
<reference evidence="15 16" key="1">
    <citation type="submission" date="2021-05" db="EMBL/GenBank/DDBJ databases">
        <title>A Polyphasic approach of four new species of the genus Ohtaekwangia: Ohtaekwangia histidinii sp. nov., Ohtaekwangia cretensis sp. nov., Ohtaekwangia indiensis sp. nov., Ohtaekwangia reichenbachii sp. nov. from diverse environment.</title>
        <authorList>
            <person name="Octaviana S."/>
        </authorList>
    </citation>
    <scope>NUCLEOTIDE SEQUENCE [LARGE SCALE GENOMIC DNA]</scope>
    <source>
        <strain evidence="15 16">PWU20</strain>
    </source>
</reference>
<evidence type="ECO:0000256" key="10">
    <source>
        <dbReference type="PROSITE-ProRule" id="PRU01360"/>
    </source>
</evidence>
<evidence type="ECO:0000256" key="3">
    <source>
        <dbReference type="ARBA" id="ARBA00022452"/>
    </source>
</evidence>
<dbReference type="SUPFAM" id="SSF56935">
    <property type="entry name" value="Porins"/>
    <property type="match status" value="1"/>
</dbReference>
<dbReference type="InterPro" id="IPR037066">
    <property type="entry name" value="Plug_dom_sf"/>
</dbReference>
<dbReference type="EMBL" id="JAHESD010000082">
    <property type="protein sequence ID" value="MBT1706090.1"/>
    <property type="molecule type" value="Genomic_DNA"/>
</dbReference>
<evidence type="ECO:0000256" key="2">
    <source>
        <dbReference type="ARBA" id="ARBA00022448"/>
    </source>
</evidence>
<comment type="subcellular location">
    <subcellularLocation>
        <location evidence="1 10">Cell outer membrane</location>
        <topology evidence="1 10">Multi-pass membrane protein</topology>
    </subcellularLocation>
</comment>
<name>A0ABS5VXE0_9BACT</name>
<evidence type="ECO:0000256" key="6">
    <source>
        <dbReference type="ARBA" id="ARBA00023077"/>
    </source>
</evidence>
<keyword evidence="16" id="KW-1185">Reference proteome</keyword>